<reference evidence="1 2" key="1">
    <citation type="journal article" date="2019" name="Sci. Rep.">
        <title>A high-quality genome of Eragrostis curvula grass provides insights into Poaceae evolution and supports new strategies to enhance forage quality.</title>
        <authorList>
            <person name="Carballo J."/>
            <person name="Santos B.A.C.M."/>
            <person name="Zappacosta D."/>
            <person name="Garbus I."/>
            <person name="Selva J.P."/>
            <person name="Gallo C.A."/>
            <person name="Diaz A."/>
            <person name="Albertini E."/>
            <person name="Caccamo M."/>
            <person name="Echenique V."/>
        </authorList>
    </citation>
    <scope>NUCLEOTIDE SEQUENCE [LARGE SCALE GENOMIC DNA]</scope>
    <source>
        <strain evidence="2">cv. Victoria</strain>
        <tissue evidence="1">Leaf</tissue>
    </source>
</reference>
<keyword evidence="2" id="KW-1185">Reference proteome</keyword>
<protein>
    <submittedName>
        <fullName evidence="1">Uncharacterized protein</fullName>
    </submittedName>
</protein>
<accession>A0A5J9WS47</accession>
<organism evidence="1 2">
    <name type="scientific">Eragrostis curvula</name>
    <name type="common">weeping love grass</name>
    <dbReference type="NCBI Taxonomy" id="38414"/>
    <lineage>
        <taxon>Eukaryota</taxon>
        <taxon>Viridiplantae</taxon>
        <taxon>Streptophyta</taxon>
        <taxon>Embryophyta</taxon>
        <taxon>Tracheophyta</taxon>
        <taxon>Spermatophyta</taxon>
        <taxon>Magnoliopsida</taxon>
        <taxon>Liliopsida</taxon>
        <taxon>Poales</taxon>
        <taxon>Poaceae</taxon>
        <taxon>PACMAD clade</taxon>
        <taxon>Chloridoideae</taxon>
        <taxon>Eragrostideae</taxon>
        <taxon>Eragrostidinae</taxon>
        <taxon>Eragrostis</taxon>
    </lineage>
</organism>
<comment type="caution">
    <text evidence="1">The sequence shown here is derived from an EMBL/GenBank/DDBJ whole genome shotgun (WGS) entry which is preliminary data.</text>
</comment>
<dbReference type="EMBL" id="RWGY01000002">
    <property type="protein sequence ID" value="TVU51572.1"/>
    <property type="molecule type" value="Genomic_DNA"/>
</dbReference>
<name>A0A5J9WS47_9POAL</name>
<evidence type="ECO:0000313" key="1">
    <source>
        <dbReference type="EMBL" id="TVU51572.1"/>
    </source>
</evidence>
<gene>
    <name evidence="1" type="ORF">EJB05_03007</name>
</gene>
<proteinExistence type="predicted"/>
<dbReference type="Proteomes" id="UP000324897">
    <property type="component" value="Chromosome 6"/>
</dbReference>
<dbReference type="Gramene" id="TVU51572">
    <property type="protein sequence ID" value="TVU51572"/>
    <property type="gene ID" value="EJB05_03007"/>
</dbReference>
<feature type="non-terminal residue" evidence="1">
    <location>
        <position position="1"/>
    </location>
</feature>
<evidence type="ECO:0000313" key="2">
    <source>
        <dbReference type="Proteomes" id="UP000324897"/>
    </source>
</evidence>
<sequence length="98" mass="11434">MVIALVMTIGRNRNTNFVPIYSRMENYRALHFTSWRVADTSISLTCVGFCDFASFWQENSTRILTTVHLWLCIPRFKLHKALQISMELENVAKDLTLH</sequence>
<dbReference type="AlphaFoldDB" id="A0A5J9WS47"/>